<organism evidence="8 9">
    <name type="scientific">Streptomyces sparsogenes DSM 40356</name>
    <dbReference type="NCBI Taxonomy" id="1331668"/>
    <lineage>
        <taxon>Bacteria</taxon>
        <taxon>Bacillati</taxon>
        <taxon>Actinomycetota</taxon>
        <taxon>Actinomycetes</taxon>
        <taxon>Kitasatosporales</taxon>
        <taxon>Streptomycetaceae</taxon>
        <taxon>Streptomyces</taxon>
    </lineage>
</organism>
<dbReference type="GO" id="GO:0022857">
    <property type="term" value="F:transmembrane transporter activity"/>
    <property type="evidence" value="ECO:0007669"/>
    <property type="project" value="InterPro"/>
</dbReference>
<feature type="transmembrane region" description="Helical" evidence="6">
    <location>
        <begin position="110"/>
        <end position="132"/>
    </location>
</feature>
<feature type="domain" description="Major facilitator superfamily (MFS) profile" evidence="7">
    <location>
        <begin position="1"/>
        <end position="141"/>
    </location>
</feature>
<evidence type="ECO:0000256" key="5">
    <source>
        <dbReference type="ARBA" id="ARBA00023136"/>
    </source>
</evidence>
<keyword evidence="4 6" id="KW-1133">Transmembrane helix</keyword>
<gene>
    <name evidence="8" type="ORF">SPAR_23641</name>
</gene>
<dbReference type="GO" id="GO:0005886">
    <property type="term" value="C:plasma membrane"/>
    <property type="evidence" value="ECO:0007669"/>
    <property type="project" value="UniProtKB-SubCell"/>
</dbReference>
<dbReference type="EMBL" id="ASQP01000321">
    <property type="protein sequence ID" value="OMI36761.1"/>
    <property type="molecule type" value="Genomic_DNA"/>
</dbReference>
<feature type="transmembrane region" description="Helical" evidence="6">
    <location>
        <begin position="21"/>
        <end position="41"/>
    </location>
</feature>
<proteinExistence type="predicted"/>
<evidence type="ECO:0000256" key="1">
    <source>
        <dbReference type="ARBA" id="ARBA00004651"/>
    </source>
</evidence>
<dbReference type="Gene3D" id="1.20.1250.20">
    <property type="entry name" value="MFS general substrate transporter like domains"/>
    <property type="match status" value="1"/>
</dbReference>
<dbReference type="InterPro" id="IPR011701">
    <property type="entry name" value="MFS"/>
</dbReference>
<dbReference type="Pfam" id="PF07690">
    <property type="entry name" value="MFS_1"/>
    <property type="match status" value="1"/>
</dbReference>
<evidence type="ECO:0000313" key="8">
    <source>
        <dbReference type="EMBL" id="OMI36761.1"/>
    </source>
</evidence>
<reference evidence="8 9" key="1">
    <citation type="submission" date="2013-05" db="EMBL/GenBank/DDBJ databases">
        <title>Genome sequence of Streptomyces sparsogenes DSM 40356.</title>
        <authorList>
            <person name="Coyne S."/>
            <person name="Seebeck F.P."/>
        </authorList>
    </citation>
    <scope>NUCLEOTIDE SEQUENCE [LARGE SCALE GENOMIC DNA]</scope>
    <source>
        <strain evidence="8 9">DSM 40356</strain>
    </source>
</reference>
<dbReference type="InterPro" id="IPR036259">
    <property type="entry name" value="MFS_trans_sf"/>
</dbReference>
<evidence type="ECO:0000313" key="9">
    <source>
        <dbReference type="Proteomes" id="UP000186168"/>
    </source>
</evidence>
<evidence type="ECO:0000259" key="7">
    <source>
        <dbReference type="PROSITE" id="PS50850"/>
    </source>
</evidence>
<sequence length="141" mass="14901">MAKFVSSTPAGVFVGLYPRRVLLLLASALQFLAVVSVFAAISLGEAHLGHLITAVVPEGLGYSLYTATELPLPRRIVPEGQRRAALSREQSRKAAAQLAAPPLGGLLFSWFPTAPFLTAVVFLGLTGTALTLRVPPRARPA</sequence>
<evidence type="ECO:0000256" key="4">
    <source>
        <dbReference type="ARBA" id="ARBA00022989"/>
    </source>
</evidence>
<keyword evidence="2" id="KW-1003">Cell membrane</keyword>
<dbReference type="Proteomes" id="UP000186168">
    <property type="component" value="Unassembled WGS sequence"/>
</dbReference>
<keyword evidence="3 6" id="KW-0812">Transmembrane</keyword>
<protein>
    <submittedName>
        <fullName evidence="8">Major facilitator transporter</fullName>
    </submittedName>
</protein>
<accession>A0A1R1SEC8</accession>
<keyword evidence="5 6" id="KW-0472">Membrane</keyword>
<comment type="subcellular location">
    <subcellularLocation>
        <location evidence="1">Cell membrane</location>
        <topology evidence="1">Multi-pass membrane protein</topology>
    </subcellularLocation>
</comment>
<name>A0A1R1SEC8_9ACTN</name>
<dbReference type="STRING" id="67365.GCA_001704635_04288"/>
<evidence type="ECO:0000256" key="6">
    <source>
        <dbReference type="SAM" id="Phobius"/>
    </source>
</evidence>
<dbReference type="SUPFAM" id="SSF103473">
    <property type="entry name" value="MFS general substrate transporter"/>
    <property type="match status" value="1"/>
</dbReference>
<keyword evidence="9" id="KW-1185">Reference proteome</keyword>
<dbReference type="InterPro" id="IPR020846">
    <property type="entry name" value="MFS_dom"/>
</dbReference>
<evidence type="ECO:0000256" key="3">
    <source>
        <dbReference type="ARBA" id="ARBA00022692"/>
    </source>
</evidence>
<dbReference type="PANTHER" id="PTHR23513:SF6">
    <property type="entry name" value="MAJOR FACILITATOR SUPERFAMILY ASSOCIATED DOMAIN-CONTAINING PROTEIN"/>
    <property type="match status" value="1"/>
</dbReference>
<dbReference type="PANTHER" id="PTHR23513">
    <property type="entry name" value="INTEGRAL MEMBRANE EFFLUX PROTEIN-RELATED"/>
    <property type="match status" value="1"/>
</dbReference>
<evidence type="ECO:0000256" key="2">
    <source>
        <dbReference type="ARBA" id="ARBA00022475"/>
    </source>
</evidence>
<dbReference type="PROSITE" id="PS50850">
    <property type="entry name" value="MFS"/>
    <property type="match status" value="1"/>
</dbReference>
<comment type="caution">
    <text evidence="8">The sequence shown here is derived from an EMBL/GenBank/DDBJ whole genome shotgun (WGS) entry which is preliminary data.</text>
</comment>
<dbReference type="AlphaFoldDB" id="A0A1R1SEC8"/>